<evidence type="ECO:0000256" key="2">
    <source>
        <dbReference type="ARBA" id="ARBA00023242"/>
    </source>
</evidence>
<dbReference type="Pfam" id="PF00808">
    <property type="entry name" value="CBFD_NFYB_HMF"/>
    <property type="match status" value="1"/>
</dbReference>
<dbReference type="InterPro" id="IPR051377">
    <property type="entry name" value="DNA_Pol-Epsilon_Subunit"/>
</dbReference>
<evidence type="ECO:0000256" key="1">
    <source>
        <dbReference type="ARBA" id="ARBA00004123"/>
    </source>
</evidence>
<comment type="caution">
    <text evidence="7">The sequence shown here is derived from an EMBL/GenBank/DDBJ whole genome shotgun (WGS) entry which is preliminary data.</text>
</comment>
<protein>
    <recommendedName>
        <fullName evidence="3">DNA polymerase epsilon subunit D</fullName>
    </recommendedName>
    <alternativeName>
        <fullName evidence="4">DNA polymerase II subunit D</fullName>
    </alternativeName>
</protein>
<dbReference type="PANTHER" id="PTHR46172">
    <property type="entry name" value="DNA POLYMERASE EPSILON SUBUNIT 3"/>
    <property type="match status" value="1"/>
</dbReference>
<keyword evidence="8" id="KW-1185">Reference proteome</keyword>
<sequence>MPPKGSTIHPPKPPADAPPTAASIQMKANSLGIGEYELPKTTLTKLAKGSIPDNVKMQQDVVLALLRGSTLFISYLTAAAHDQALARSGRTVTAADVIKAITEMDFGPADALVPIMEQELAAFRNIQQRAKAAKKPAGPGRGRGPRKSAASARADEDVDMVEEGDAGEGDGEGGVGEDEEEEEGEQEQEQEHEQEDEEVDAEDGLAGEQDEA</sequence>
<dbReference type="RefSeq" id="XP_066611353.1">
    <property type="nucleotide sequence ID" value="XM_066760592.1"/>
</dbReference>
<comment type="subcellular location">
    <subcellularLocation>
        <location evidence="1">Nucleus</location>
    </subcellularLocation>
</comment>
<reference evidence="7" key="1">
    <citation type="submission" date="2015-01" db="EMBL/GenBank/DDBJ databases">
        <authorList>
            <consortium name="The Broad Institute Genomics Platform"/>
            <person name="Cuomo C."/>
            <person name="Litvintseva A."/>
            <person name="Chen Y."/>
            <person name="Heitman J."/>
            <person name="Sun S."/>
            <person name="Springer D."/>
            <person name="Dromer F."/>
            <person name="Young S."/>
            <person name="Zeng Q."/>
            <person name="Gargeya S."/>
            <person name="Abouelleil A."/>
            <person name="Alvarado L."/>
            <person name="Chapman S.B."/>
            <person name="Gainer-Dewar J."/>
            <person name="Goldberg J."/>
            <person name="Griggs A."/>
            <person name="Gujja S."/>
            <person name="Hansen M."/>
            <person name="Howarth C."/>
            <person name="Imamovic A."/>
            <person name="Larimer J."/>
            <person name="Murphy C."/>
            <person name="Naylor J."/>
            <person name="Pearson M."/>
            <person name="Priest M."/>
            <person name="Roberts A."/>
            <person name="Saif S."/>
            <person name="Shea T."/>
            <person name="Sykes S."/>
            <person name="Wortman J."/>
            <person name="Nusbaum C."/>
            <person name="Birren B."/>
        </authorList>
    </citation>
    <scope>NUCLEOTIDE SEQUENCE</scope>
    <source>
        <strain evidence="7">IND107</strain>
    </source>
</reference>
<evidence type="ECO:0000259" key="6">
    <source>
        <dbReference type="Pfam" id="PF00808"/>
    </source>
</evidence>
<feature type="region of interest" description="Disordered" evidence="5">
    <location>
        <begin position="1"/>
        <end position="21"/>
    </location>
</feature>
<dbReference type="GeneID" id="91993000"/>
<keyword evidence="2" id="KW-0539">Nucleus</keyword>
<dbReference type="EMBL" id="ATAM02000012">
    <property type="protein sequence ID" value="KAL0241971.1"/>
    <property type="molecule type" value="Genomic_DNA"/>
</dbReference>
<name>A0ABR3BKN2_9TREE</name>
<accession>A0ABR3BKN2</accession>
<organism evidence="7 8">
    <name type="scientific">Cryptococcus tetragattii IND107</name>
    <dbReference type="NCBI Taxonomy" id="1296105"/>
    <lineage>
        <taxon>Eukaryota</taxon>
        <taxon>Fungi</taxon>
        <taxon>Dikarya</taxon>
        <taxon>Basidiomycota</taxon>
        <taxon>Agaricomycotina</taxon>
        <taxon>Tremellomycetes</taxon>
        <taxon>Tremellales</taxon>
        <taxon>Cryptococcaceae</taxon>
        <taxon>Cryptococcus</taxon>
        <taxon>Cryptococcus gattii species complex</taxon>
    </lineage>
</organism>
<feature type="domain" description="Transcription factor CBF/NF-Y/archaeal histone" evidence="6">
    <location>
        <begin position="37"/>
        <end position="101"/>
    </location>
</feature>
<evidence type="ECO:0000313" key="7">
    <source>
        <dbReference type="EMBL" id="KAL0241971.1"/>
    </source>
</evidence>
<evidence type="ECO:0000256" key="5">
    <source>
        <dbReference type="SAM" id="MobiDB-lite"/>
    </source>
</evidence>
<dbReference type="CDD" id="cd22928">
    <property type="entry name" value="HFD_POLE3_DPB4"/>
    <property type="match status" value="1"/>
</dbReference>
<evidence type="ECO:0000256" key="3">
    <source>
        <dbReference type="ARBA" id="ARBA00039775"/>
    </source>
</evidence>
<evidence type="ECO:0000256" key="4">
    <source>
        <dbReference type="ARBA" id="ARBA00042096"/>
    </source>
</evidence>
<proteinExistence type="predicted"/>
<dbReference type="InterPro" id="IPR009072">
    <property type="entry name" value="Histone-fold"/>
</dbReference>
<dbReference type="InterPro" id="IPR003958">
    <property type="entry name" value="CBFA_NFYB_domain"/>
</dbReference>
<dbReference type="SUPFAM" id="SSF47113">
    <property type="entry name" value="Histone-fold"/>
    <property type="match status" value="1"/>
</dbReference>
<reference evidence="7" key="2">
    <citation type="submission" date="2024-01" db="EMBL/GenBank/DDBJ databases">
        <title>Comparative genomics of Cryptococcus and Kwoniella reveals pathogenesis evolution and contrasting modes of karyotype evolution via chromosome fusion or intercentromeric recombination.</title>
        <authorList>
            <person name="Coelho M.A."/>
            <person name="David-Palma M."/>
            <person name="Shea T."/>
            <person name="Bowers K."/>
            <person name="Mcginley-Smith S."/>
            <person name="Mohammad A.W."/>
            <person name="Gnirke A."/>
            <person name="Yurkov A.M."/>
            <person name="Nowrousian M."/>
            <person name="Sun S."/>
            <person name="Cuomo C.A."/>
            <person name="Heitman J."/>
        </authorList>
    </citation>
    <scope>NUCLEOTIDE SEQUENCE</scope>
    <source>
        <strain evidence="7">IND107</strain>
    </source>
</reference>
<dbReference type="Gene3D" id="1.10.20.10">
    <property type="entry name" value="Histone, subunit A"/>
    <property type="match status" value="1"/>
</dbReference>
<feature type="compositionally biased region" description="Acidic residues" evidence="5">
    <location>
        <begin position="156"/>
        <end position="212"/>
    </location>
</feature>
<feature type="region of interest" description="Disordered" evidence="5">
    <location>
        <begin position="128"/>
        <end position="212"/>
    </location>
</feature>
<dbReference type="Proteomes" id="UP000054399">
    <property type="component" value="Unassembled WGS sequence"/>
</dbReference>
<evidence type="ECO:0000313" key="8">
    <source>
        <dbReference type="Proteomes" id="UP000054399"/>
    </source>
</evidence>
<dbReference type="PANTHER" id="PTHR46172:SF1">
    <property type="entry name" value="DNA POLYMERASE EPSILON SUBUNIT 3"/>
    <property type="match status" value="1"/>
</dbReference>
<gene>
    <name evidence="7" type="ORF">I308_106145</name>
</gene>